<feature type="region of interest" description="Disordered" evidence="1">
    <location>
        <begin position="1"/>
        <end position="73"/>
    </location>
</feature>
<proteinExistence type="predicted"/>
<dbReference type="RefSeq" id="WP_193985110.1">
    <property type="nucleotide sequence ID" value="NZ_CP063656.1"/>
</dbReference>
<organism evidence="2 3">
    <name type="scientific">Novilysobacter ciconiae</name>
    <dbReference type="NCBI Taxonomy" id="2781022"/>
    <lineage>
        <taxon>Bacteria</taxon>
        <taxon>Pseudomonadati</taxon>
        <taxon>Pseudomonadota</taxon>
        <taxon>Gammaproteobacteria</taxon>
        <taxon>Lysobacterales</taxon>
        <taxon>Lysobacteraceae</taxon>
        <taxon>Novilysobacter</taxon>
    </lineage>
</organism>
<dbReference type="Proteomes" id="UP000594059">
    <property type="component" value="Chromosome"/>
</dbReference>
<dbReference type="AlphaFoldDB" id="A0A7S6ZSA9"/>
<reference evidence="2 3" key="1">
    <citation type="submission" date="2020-10" db="EMBL/GenBank/DDBJ databases">
        <title>complete genome sequencing of Lysobacter sp. H21R20.</title>
        <authorList>
            <person name="Bae J.-W."/>
            <person name="Lee S.-Y."/>
        </authorList>
    </citation>
    <scope>NUCLEOTIDE SEQUENCE [LARGE SCALE GENOMIC DNA]</scope>
    <source>
        <strain evidence="2 3">H21R20</strain>
    </source>
</reference>
<gene>
    <name evidence="2" type="ORF">INQ41_13005</name>
</gene>
<evidence type="ECO:0000256" key="1">
    <source>
        <dbReference type="SAM" id="MobiDB-lite"/>
    </source>
</evidence>
<evidence type="ECO:0000313" key="3">
    <source>
        <dbReference type="Proteomes" id="UP000594059"/>
    </source>
</evidence>
<sequence>MVIDTFVRRKDQSEKRDEPKADARVEPRMRASEMPADPLISDSSESEQPAAPLDLRLPEHPLPAGRGPMERRSALADPHLNRLNLSFQDRSIGGTMQRMVKADICKDLRNALTSGIGDATVVVNTMKQHGCRV</sequence>
<name>A0A7S6ZSA9_9GAMM</name>
<dbReference type="EMBL" id="CP063656">
    <property type="protein sequence ID" value="QOW19504.1"/>
    <property type="molecule type" value="Genomic_DNA"/>
</dbReference>
<keyword evidence="3" id="KW-1185">Reference proteome</keyword>
<accession>A0A7S6ZSA9</accession>
<evidence type="ECO:0000313" key="2">
    <source>
        <dbReference type="EMBL" id="QOW19504.1"/>
    </source>
</evidence>
<dbReference type="KEGG" id="lcic:INQ41_13005"/>
<feature type="compositionally biased region" description="Basic and acidic residues" evidence="1">
    <location>
        <begin position="1"/>
        <end position="31"/>
    </location>
</feature>
<protein>
    <submittedName>
        <fullName evidence="2">Uncharacterized protein</fullName>
    </submittedName>
</protein>